<protein>
    <submittedName>
        <fullName evidence="1">Uncharacterized protein</fullName>
    </submittedName>
</protein>
<comment type="caution">
    <text evidence="1">The sequence shown here is derived from an EMBL/GenBank/DDBJ whole genome shotgun (WGS) entry which is preliminary data.</text>
</comment>
<accession>A0A4Z1KCU9</accession>
<evidence type="ECO:0000313" key="1">
    <source>
        <dbReference type="EMBL" id="TGO82012.1"/>
    </source>
</evidence>
<reference evidence="1 2" key="1">
    <citation type="submission" date="2017-12" db="EMBL/GenBank/DDBJ databases">
        <title>Comparative genomics of Botrytis spp.</title>
        <authorList>
            <person name="Valero-Jimenez C.A."/>
            <person name="Tapia P."/>
            <person name="Veloso J."/>
            <person name="Silva-Moreno E."/>
            <person name="Staats M."/>
            <person name="Valdes J.H."/>
            <person name="Van Kan J.A.L."/>
        </authorList>
    </citation>
    <scope>NUCLEOTIDE SEQUENCE [LARGE SCALE GENOMIC DNA]</scope>
    <source>
        <strain evidence="1 2">MUCL3349</strain>
    </source>
</reference>
<sequence length="104" mass="11356">MVATRLNVFCKNSIETAKIARVMGRLPAPIGPNVYKDIWIDDVNEAVLTTDGSVGIRTKQKVPLALALVILTVMLIRSQGYEIVLTLCCAPDASLTVWISSRKV</sequence>
<keyword evidence="2" id="KW-1185">Reference proteome</keyword>
<proteinExistence type="predicted"/>
<evidence type="ECO:0000313" key="2">
    <source>
        <dbReference type="Proteomes" id="UP000297280"/>
    </source>
</evidence>
<dbReference type="Proteomes" id="UP000297280">
    <property type="component" value="Unassembled WGS sequence"/>
</dbReference>
<gene>
    <name evidence="1" type="ORF">BPOR_0944g00010</name>
</gene>
<dbReference type="EMBL" id="PQXO01000938">
    <property type="protein sequence ID" value="TGO82012.1"/>
    <property type="molecule type" value="Genomic_DNA"/>
</dbReference>
<name>A0A4Z1KCU9_9HELO</name>
<organism evidence="1 2">
    <name type="scientific">Botrytis porri</name>
    <dbReference type="NCBI Taxonomy" id="87229"/>
    <lineage>
        <taxon>Eukaryota</taxon>
        <taxon>Fungi</taxon>
        <taxon>Dikarya</taxon>
        <taxon>Ascomycota</taxon>
        <taxon>Pezizomycotina</taxon>
        <taxon>Leotiomycetes</taxon>
        <taxon>Helotiales</taxon>
        <taxon>Sclerotiniaceae</taxon>
        <taxon>Botrytis</taxon>
    </lineage>
</organism>
<dbReference type="AlphaFoldDB" id="A0A4Z1KCU9"/>